<dbReference type="eggNOG" id="ENOG502S6JW">
    <property type="taxonomic scope" value="Eukaryota"/>
</dbReference>
<dbReference type="GO" id="GO:0006629">
    <property type="term" value="P:lipid metabolic process"/>
    <property type="evidence" value="ECO:0007669"/>
    <property type="project" value="InterPro"/>
</dbReference>
<keyword evidence="1" id="KW-0812">Transmembrane</keyword>
<evidence type="ECO:0000313" key="4">
    <source>
        <dbReference type="Proteomes" id="UP000006671"/>
    </source>
</evidence>
<dbReference type="VEuPathDB" id="AmoebaDB:NAEGRDRAFT_69178"/>
<dbReference type="STRING" id="5762.D2VJV8"/>
<feature type="transmembrane region" description="Helical" evidence="1">
    <location>
        <begin position="246"/>
        <end position="267"/>
    </location>
</feature>
<evidence type="ECO:0000259" key="2">
    <source>
        <dbReference type="Pfam" id="PF01764"/>
    </source>
</evidence>
<reference evidence="3 4" key="1">
    <citation type="journal article" date="2010" name="Cell">
        <title>The genome of Naegleria gruberi illuminates early eukaryotic versatility.</title>
        <authorList>
            <person name="Fritz-Laylin L.K."/>
            <person name="Prochnik S.E."/>
            <person name="Ginger M.L."/>
            <person name="Dacks J.B."/>
            <person name="Carpenter M.L."/>
            <person name="Field M.C."/>
            <person name="Kuo A."/>
            <person name="Paredez A."/>
            <person name="Chapman J."/>
            <person name="Pham J."/>
            <person name="Shu S."/>
            <person name="Neupane R."/>
            <person name="Cipriano M."/>
            <person name="Mancuso J."/>
            <person name="Tu H."/>
            <person name="Salamov A."/>
            <person name="Lindquist E."/>
            <person name="Shapiro H."/>
            <person name="Lucas S."/>
            <person name="Grigoriev I.V."/>
            <person name="Cande W.Z."/>
            <person name="Fulton C."/>
            <person name="Rokhsar D.S."/>
            <person name="Dawson S.C."/>
        </authorList>
    </citation>
    <scope>NUCLEOTIDE SEQUENCE [LARGE SCALE GENOMIC DNA]</scope>
    <source>
        <strain evidence="3 4">NEG-M</strain>
    </source>
</reference>
<gene>
    <name evidence="3" type="ORF">NAEGRDRAFT_69178</name>
</gene>
<dbReference type="Proteomes" id="UP000006671">
    <property type="component" value="Unassembled WGS sequence"/>
</dbReference>
<feature type="transmembrane region" description="Helical" evidence="1">
    <location>
        <begin position="478"/>
        <end position="499"/>
    </location>
</feature>
<dbReference type="OrthoDB" id="58570at2759"/>
<organism evidence="4">
    <name type="scientific">Naegleria gruberi</name>
    <name type="common">Amoeba</name>
    <dbReference type="NCBI Taxonomy" id="5762"/>
    <lineage>
        <taxon>Eukaryota</taxon>
        <taxon>Discoba</taxon>
        <taxon>Heterolobosea</taxon>
        <taxon>Tetramitia</taxon>
        <taxon>Eutetramitia</taxon>
        <taxon>Vahlkampfiidae</taxon>
        <taxon>Naegleria</taxon>
    </lineage>
</organism>
<keyword evidence="1" id="KW-1133">Transmembrane helix</keyword>
<keyword evidence="1" id="KW-0472">Membrane</keyword>
<dbReference type="GeneID" id="8852846"/>
<feature type="transmembrane region" description="Helical" evidence="1">
    <location>
        <begin position="325"/>
        <end position="343"/>
    </location>
</feature>
<dbReference type="InterPro" id="IPR002921">
    <property type="entry name" value="Fungal_lipase-type"/>
</dbReference>
<feature type="transmembrane region" description="Helical" evidence="1">
    <location>
        <begin position="220"/>
        <end position="240"/>
    </location>
</feature>
<evidence type="ECO:0000256" key="1">
    <source>
        <dbReference type="SAM" id="Phobius"/>
    </source>
</evidence>
<feature type="domain" description="Fungal lipase-type" evidence="2">
    <location>
        <begin position="701"/>
        <end position="774"/>
    </location>
</feature>
<evidence type="ECO:0000313" key="3">
    <source>
        <dbReference type="EMBL" id="EFC42758.1"/>
    </source>
</evidence>
<name>D2VJV8_NAEGR</name>
<dbReference type="RefSeq" id="XP_002675502.1">
    <property type="nucleotide sequence ID" value="XM_002675456.1"/>
</dbReference>
<dbReference type="SUPFAM" id="SSF53474">
    <property type="entry name" value="alpha/beta-Hydrolases"/>
    <property type="match status" value="1"/>
</dbReference>
<dbReference type="Pfam" id="PF01764">
    <property type="entry name" value="Lipase_3"/>
    <property type="match status" value="1"/>
</dbReference>
<keyword evidence="4" id="KW-1185">Reference proteome</keyword>
<dbReference type="InParanoid" id="D2VJV8"/>
<protein>
    <submittedName>
        <fullName evidence="3">Predicted protein</fullName>
    </submittedName>
</protein>
<dbReference type="AlphaFoldDB" id="D2VJV8"/>
<feature type="transmembrane region" description="Helical" evidence="1">
    <location>
        <begin position="349"/>
        <end position="369"/>
    </location>
</feature>
<dbReference type="EMBL" id="GG738877">
    <property type="protein sequence ID" value="EFC42758.1"/>
    <property type="molecule type" value="Genomic_DNA"/>
</dbReference>
<proteinExistence type="predicted"/>
<sequence>MTFFFNPREGSGFLSNMSESFQTFITSGFVISFFFILMWWIGSLIENWKRLIMFLGGKKAFFERLRTMEYKRKKLSDSSNGTTSNYGTVNPTESEKLIAKSRDRATSSASIVDIEDDNMAIVSTIGEEETVNPPIYQELPNSVPESEDFVDLAGHQVDEKVYEIEKERNVWVLVTWYCCLAGISFPTLTALYYKIRKCFKPKLEDPENKHKRKKNIKMSFVWFLIVLGLMIAIVALLGLFHVGDVLLIVSVIVVCMIVNTIVERYFFIPPHQPSKERLLCSWNYNEDRKKNGILSWILSRIDKYITFVEEVFYHSPYVIFKAAKTLLFLFTIVIAICITFKFTETYLTFFLPWTFCLILFILQILRFNLNKWWDKVLSLVRRSAITSEQSSENEGATLFDIEEVEIKTPTIPNSNSSKRLSTFTESTLKNRSKYYRKNLPPHYHCEHEHTFFRYFTVIYFQLSILITLFLLIGFTFYFIGWISGVCLIVLLIMISFVLFMRVDIDAADALFACLMTFMFLLGAIFILGSLNAQANDELYWSRIGEQYNVTTPRFDICDNRWHGYSPVDYALFSALAYEVDPYFSHDLETWFPECKGGNCQVLRRENTTINFFDLYIPSKNLSIISVRGTIIPKDIVQDFDVWKEAGLLQIASVIGPFAVWPKSLLTSLVWYISQIEKLTMVPRSNVTSLDDSRYYYQILDDYVAQSKLKRQVILTGHSLGGGLAKIVGSRNMVQAVTFSGPGVLLSRQKFSITEENIDRYCVSVKPANDMVPQIDMDGGLVQHIECNGNIVTCHSIVHTTRKLISSCGDYPLNRWIDSYANITTTPQ</sequence>
<dbReference type="InterPro" id="IPR029058">
    <property type="entry name" value="AB_hydrolase_fold"/>
</dbReference>
<feature type="transmembrane region" description="Helical" evidence="1">
    <location>
        <begin position="506"/>
        <end position="528"/>
    </location>
</feature>
<feature type="transmembrane region" description="Helical" evidence="1">
    <location>
        <begin position="21"/>
        <end position="41"/>
    </location>
</feature>
<feature type="transmembrane region" description="Helical" evidence="1">
    <location>
        <begin position="451"/>
        <end position="472"/>
    </location>
</feature>
<accession>D2VJV8</accession>
<dbReference type="Gene3D" id="3.40.50.1820">
    <property type="entry name" value="alpha/beta hydrolase"/>
    <property type="match status" value="1"/>
</dbReference>
<dbReference type="KEGG" id="ngr:NAEGRDRAFT_69178"/>
<dbReference type="OMA" id="YFIGWIS"/>
<feature type="transmembrane region" description="Helical" evidence="1">
    <location>
        <begin position="170"/>
        <end position="193"/>
    </location>
</feature>